<feature type="transmembrane region" description="Helical" evidence="3">
    <location>
        <begin position="63"/>
        <end position="85"/>
    </location>
</feature>
<dbReference type="InterPro" id="IPR000462">
    <property type="entry name" value="CDP-OH_P_trans"/>
</dbReference>
<dbReference type="GO" id="GO:0016780">
    <property type="term" value="F:phosphotransferase activity, for other substituted phosphate groups"/>
    <property type="evidence" value="ECO:0007669"/>
    <property type="project" value="InterPro"/>
</dbReference>
<dbReference type="Pfam" id="PF01066">
    <property type="entry name" value="CDP-OH_P_transf"/>
    <property type="match status" value="1"/>
</dbReference>
<keyword evidence="3" id="KW-0812">Transmembrane</keyword>
<feature type="transmembrane region" description="Helical" evidence="3">
    <location>
        <begin position="157"/>
        <end position="175"/>
    </location>
</feature>
<reference evidence="4 5" key="1">
    <citation type="submission" date="2017-08" db="EMBL/GenBank/DDBJ databases">
        <title>Infants hospitalized years apart are colonized by the same room-sourced microbial strains.</title>
        <authorList>
            <person name="Brooks B."/>
            <person name="Olm M.R."/>
            <person name="Firek B.A."/>
            <person name="Baker R."/>
            <person name="Thomas B.C."/>
            <person name="Morowitz M.J."/>
            <person name="Banfield J.F."/>
        </authorList>
    </citation>
    <scope>NUCLEOTIDE SEQUENCE [LARGE SCALE GENOMIC DNA]</scope>
    <source>
        <strain evidence="4">S2_003_000_R2_14</strain>
    </source>
</reference>
<protein>
    <recommendedName>
        <fullName evidence="6">CDP-alcohol phosphatidyltransferase</fullName>
    </recommendedName>
</protein>
<keyword evidence="1 2" id="KW-0808">Transferase</keyword>
<feature type="transmembrane region" description="Helical" evidence="3">
    <location>
        <begin position="181"/>
        <end position="200"/>
    </location>
</feature>
<evidence type="ECO:0000313" key="5">
    <source>
        <dbReference type="Proteomes" id="UP000249061"/>
    </source>
</evidence>
<organism evidence="4 5">
    <name type="scientific">Archangium gephyra</name>
    <dbReference type="NCBI Taxonomy" id="48"/>
    <lineage>
        <taxon>Bacteria</taxon>
        <taxon>Pseudomonadati</taxon>
        <taxon>Myxococcota</taxon>
        <taxon>Myxococcia</taxon>
        <taxon>Myxococcales</taxon>
        <taxon>Cystobacterineae</taxon>
        <taxon>Archangiaceae</taxon>
        <taxon>Archangium</taxon>
    </lineage>
</organism>
<gene>
    <name evidence="4" type="ORF">DI536_03710</name>
</gene>
<comment type="caution">
    <text evidence="4">The sequence shown here is derived from an EMBL/GenBank/DDBJ whole genome shotgun (WGS) entry which is preliminary data.</text>
</comment>
<dbReference type="GO" id="GO:0008654">
    <property type="term" value="P:phospholipid biosynthetic process"/>
    <property type="evidence" value="ECO:0007669"/>
    <property type="project" value="InterPro"/>
</dbReference>
<dbReference type="AlphaFoldDB" id="A0A2W5TS40"/>
<keyword evidence="3" id="KW-0472">Membrane</keyword>
<dbReference type="InterPro" id="IPR043130">
    <property type="entry name" value="CDP-OH_PTrfase_TM_dom"/>
</dbReference>
<evidence type="ECO:0000256" key="2">
    <source>
        <dbReference type="RuleBase" id="RU003750"/>
    </source>
</evidence>
<evidence type="ECO:0000256" key="3">
    <source>
        <dbReference type="SAM" id="Phobius"/>
    </source>
</evidence>
<keyword evidence="3" id="KW-1133">Transmembrane helix</keyword>
<comment type="similarity">
    <text evidence="2">Belongs to the CDP-alcohol phosphatidyltransferase class-I family.</text>
</comment>
<dbReference type="GO" id="GO:0016020">
    <property type="term" value="C:membrane"/>
    <property type="evidence" value="ECO:0007669"/>
    <property type="project" value="InterPro"/>
</dbReference>
<sequence>MRWSFVHALLCIVTGAVSYVLQSRWPLALVGTSSLLFFFITARTGQKRLGGIGYANAVTLVRLFVLFGVATLFGTAWGFALVLALDGLDGFLARRFAESSEFGAHFDMETDALFVALLSMTLAPSAPWVLVAGALRPVFVIARKFFVEVPVERRAPFARYAFGVAAWSMVAALAIKGPLLALLTALSTLVLLVSFAPDFGSLRRA</sequence>
<evidence type="ECO:0008006" key="6">
    <source>
        <dbReference type="Google" id="ProtNLM"/>
    </source>
</evidence>
<feature type="transmembrane region" description="Helical" evidence="3">
    <location>
        <begin position="112"/>
        <end position="136"/>
    </location>
</feature>
<dbReference type="Proteomes" id="UP000249061">
    <property type="component" value="Unassembled WGS sequence"/>
</dbReference>
<evidence type="ECO:0000256" key="1">
    <source>
        <dbReference type="ARBA" id="ARBA00022679"/>
    </source>
</evidence>
<name>A0A2W5TS40_9BACT</name>
<evidence type="ECO:0000313" key="4">
    <source>
        <dbReference type="EMBL" id="PZR17442.1"/>
    </source>
</evidence>
<proteinExistence type="inferred from homology"/>
<feature type="transmembrane region" description="Helical" evidence="3">
    <location>
        <begin position="25"/>
        <end position="42"/>
    </location>
</feature>
<dbReference type="InterPro" id="IPR048254">
    <property type="entry name" value="CDP_ALCOHOL_P_TRANSF_CS"/>
</dbReference>
<accession>A0A2W5TS40</accession>
<dbReference type="Gene3D" id="1.20.120.1760">
    <property type="match status" value="1"/>
</dbReference>
<dbReference type="PROSITE" id="PS00379">
    <property type="entry name" value="CDP_ALCOHOL_P_TRANSF"/>
    <property type="match status" value="1"/>
</dbReference>
<dbReference type="EMBL" id="QFQP01000002">
    <property type="protein sequence ID" value="PZR17442.1"/>
    <property type="molecule type" value="Genomic_DNA"/>
</dbReference>